<dbReference type="RefSeq" id="WP_003994496.1">
    <property type="nucleotide sequence ID" value="NZ_GG657757.1"/>
</dbReference>
<dbReference type="HOGENOM" id="CLU_2332561_0_0_11"/>
<gene>
    <name evidence="2" type="ORF">SSQG_06871</name>
</gene>
<protein>
    <submittedName>
        <fullName evidence="2">Predicted protein</fullName>
    </submittedName>
</protein>
<feature type="signal peptide" evidence="1">
    <location>
        <begin position="1"/>
        <end position="28"/>
    </location>
</feature>
<evidence type="ECO:0000313" key="3">
    <source>
        <dbReference type="Proteomes" id="UP000004184"/>
    </source>
</evidence>
<evidence type="ECO:0000256" key="1">
    <source>
        <dbReference type="SAM" id="SignalP"/>
    </source>
</evidence>
<name>D9X8U9_STRVT</name>
<proteinExistence type="predicted"/>
<organism evidence="2 3">
    <name type="scientific">Streptomyces viridochromogenes (strain DSM 40736 / JCM 4977 / BCRC 1201 / Tue 494)</name>
    <dbReference type="NCBI Taxonomy" id="591159"/>
    <lineage>
        <taxon>Bacteria</taxon>
        <taxon>Bacillati</taxon>
        <taxon>Actinomycetota</taxon>
        <taxon>Actinomycetes</taxon>
        <taxon>Kitasatosporales</taxon>
        <taxon>Streptomycetaceae</taxon>
        <taxon>Streptomyces</taxon>
    </lineage>
</organism>
<sequence>MNMRARFAVLALSTAAVLATVLGTSAQADPDWPFPQDCEKRNYSQYMTWGGRTGWIDFTYDHTDDRINNYYRSTWRATGERVGSGPGKGWASCINLHQ</sequence>
<dbReference type="AlphaFoldDB" id="D9X8U9"/>
<keyword evidence="3" id="KW-1185">Reference proteome</keyword>
<evidence type="ECO:0000313" key="2">
    <source>
        <dbReference type="EMBL" id="EFL36354.1"/>
    </source>
</evidence>
<dbReference type="EMBL" id="GG657757">
    <property type="protein sequence ID" value="EFL36354.1"/>
    <property type="molecule type" value="Genomic_DNA"/>
</dbReference>
<accession>D9X8U9</accession>
<feature type="chain" id="PRO_5003131886" evidence="1">
    <location>
        <begin position="29"/>
        <end position="98"/>
    </location>
</feature>
<reference evidence="3" key="1">
    <citation type="submission" date="2009-02" db="EMBL/GenBank/DDBJ databases">
        <title>Annotation of Streptomyces viridochromogenes strain DSM 40736.</title>
        <authorList>
            <consortium name="The Broad Institute Genome Sequencing Platform"/>
            <consortium name="Broad Institute Microbial Sequencing Center"/>
            <person name="Fischbach M."/>
            <person name="Godfrey P."/>
            <person name="Ward D."/>
            <person name="Young S."/>
            <person name="Zeng Q."/>
            <person name="Koehrsen M."/>
            <person name="Alvarado L."/>
            <person name="Berlin A.M."/>
            <person name="Bochicchio J."/>
            <person name="Borenstein D."/>
            <person name="Chapman S.B."/>
            <person name="Chen Z."/>
            <person name="Engels R."/>
            <person name="Freedman E."/>
            <person name="Gellesch M."/>
            <person name="Goldberg J."/>
            <person name="Griggs A."/>
            <person name="Gujja S."/>
            <person name="Heilman E.R."/>
            <person name="Heiman D.I."/>
            <person name="Hepburn T.A."/>
            <person name="Howarth C."/>
            <person name="Jen D."/>
            <person name="Larson L."/>
            <person name="Lewis B."/>
            <person name="Mehta T."/>
            <person name="Park D."/>
            <person name="Pearson M."/>
            <person name="Richards J."/>
            <person name="Roberts A."/>
            <person name="Saif S."/>
            <person name="Shea T.D."/>
            <person name="Shenoy N."/>
            <person name="Sisk P."/>
            <person name="Stolte C."/>
            <person name="Sykes S.N."/>
            <person name="Thomson T."/>
            <person name="Walk T."/>
            <person name="White J."/>
            <person name="Yandava C."/>
            <person name="Straight P."/>
            <person name="Clardy J."/>
            <person name="Hung D."/>
            <person name="Kolter R."/>
            <person name="Mekalanos J."/>
            <person name="Walker S."/>
            <person name="Walsh C.T."/>
            <person name="Wieland-Brown L.C."/>
            <person name="Haas B."/>
            <person name="Nusbaum C."/>
            <person name="Birren B."/>
        </authorList>
    </citation>
    <scope>NUCLEOTIDE SEQUENCE [LARGE SCALE GENOMIC DNA]</scope>
    <source>
        <strain evidence="3">DSM 40736 / JCM 4977 / BCRC 1201 / Tue 494</strain>
    </source>
</reference>
<keyword evidence="1" id="KW-0732">Signal</keyword>
<dbReference type="Proteomes" id="UP000004184">
    <property type="component" value="Unassembled WGS sequence"/>
</dbReference>